<dbReference type="PRINTS" id="PR00105">
    <property type="entry name" value="C5METTRFRASE"/>
</dbReference>
<dbReference type="PANTHER" id="PTHR10629:SF52">
    <property type="entry name" value="DNA (CYTOSINE-5)-METHYLTRANSFERASE 1"/>
    <property type="match status" value="1"/>
</dbReference>
<dbReference type="PROSITE" id="PS00094">
    <property type="entry name" value="C5_MTASE_1"/>
    <property type="match status" value="1"/>
</dbReference>
<dbReference type="RefSeq" id="XP_066933839.1">
    <property type="nucleotide sequence ID" value="XM_067077738.1"/>
</dbReference>
<evidence type="ECO:0000256" key="1">
    <source>
        <dbReference type="ARBA" id="ARBA00004123"/>
    </source>
</evidence>
<evidence type="ECO:0000256" key="10">
    <source>
        <dbReference type="ARBA" id="ARBA00023242"/>
    </source>
</evidence>
<keyword evidence="6" id="KW-0677">Repeat</keyword>
<keyword evidence="8" id="KW-0862">Zinc</keyword>
<dbReference type="GO" id="GO:0005634">
    <property type="term" value="C:nucleus"/>
    <property type="evidence" value="ECO:0007669"/>
    <property type="project" value="UniProtKB-SubCell"/>
</dbReference>
<keyword evidence="21" id="KW-1185">Reference proteome</keyword>
<dbReference type="Proteomes" id="UP000594262">
    <property type="component" value="Unplaced"/>
</dbReference>
<protein>
    <recommendedName>
        <fullName evidence="11">DNA (cytosine-5)-methyltransferase</fullName>
        <ecNumber evidence="11">2.1.1.37</ecNumber>
    </recommendedName>
</protein>
<dbReference type="InterPro" id="IPR018117">
    <property type="entry name" value="C5_DNA_meth_AS"/>
</dbReference>
<dbReference type="Pfam" id="PF12047">
    <property type="entry name" value="DNMT1-RFD"/>
    <property type="match status" value="1"/>
</dbReference>
<dbReference type="InterPro" id="IPR002857">
    <property type="entry name" value="Znf_CXXC"/>
</dbReference>
<dbReference type="PROSITE" id="PS51058">
    <property type="entry name" value="ZF_CXXC"/>
    <property type="match status" value="1"/>
</dbReference>
<dbReference type="GO" id="GO:0003682">
    <property type="term" value="F:chromatin binding"/>
    <property type="evidence" value="ECO:0007669"/>
    <property type="project" value="UniProtKB-UniRule"/>
</dbReference>
<dbReference type="PIRSF" id="PIRSF037404">
    <property type="entry name" value="DNMT1"/>
    <property type="match status" value="1"/>
</dbReference>
<evidence type="ECO:0000259" key="19">
    <source>
        <dbReference type="PROSITE" id="PS51058"/>
    </source>
</evidence>
<evidence type="ECO:0000256" key="16">
    <source>
        <dbReference type="RuleBase" id="RU000417"/>
    </source>
</evidence>
<evidence type="ECO:0000256" key="5">
    <source>
        <dbReference type="ARBA" id="ARBA00022723"/>
    </source>
</evidence>
<evidence type="ECO:0000259" key="18">
    <source>
        <dbReference type="PROSITE" id="PS51038"/>
    </source>
</evidence>
<dbReference type="InterPro" id="IPR001025">
    <property type="entry name" value="BAH_dom"/>
</dbReference>
<dbReference type="PROSITE" id="PS51679">
    <property type="entry name" value="SAM_MT_C5"/>
    <property type="match status" value="1"/>
</dbReference>
<evidence type="ECO:0000256" key="6">
    <source>
        <dbReference type="ARBA" id="ARBA00022737"/>
    </source>
</evidence>
<evidence type="ECO:0000313" key="21">
    <source>
        <dbReference type="Proteomes" id="UP000594262"/>
    </source>
</evidence>
<evidence type="ECO:0000256" key="7">
    <source>
        <dbReference type="ARBA" id="ARBA00022771"/>
    </source>
</evidence>
<keyword evidence="4 11" id="KW-0949">S-adenosyl-L-methionine</keyword>
<feature type="domain" description="CXXC-type" evidence="19">
    <location>
        <begin position="405"/>
        <end position="451"/>
    </location>
</feature>
<evidence type="ECO:0000256" key="9">
    <source>
        <dbReference type="ARBA" id="ARBA00023125"/>
    </source>
</evidence>
<evidence type="ECO:0000256" key="12">
    <source>
        <dbReference type="PIRSR" id="PIRSR037404-1"/>
    </source>
</evidence>
<feature type="region of interest" description="Disordered" evidence="17">
    <location>
        <begin position="461"/>
        <end position="495"/>
    </location>
</feature>
<dbReference type="Pfam" id="PF02008">
    <property type="entry name" value="zf-CXXC"/>
    <property type="match status" value="1"/>
</dbReference>
<feature type="compositionally biased region" description="Basic and acidic residues" evidence="17">
    <location>
        <begin position="44"/>
        <end position="60"/>
    </location>
</feature>
<keyword evidence="7 13" id="KW-0863">Zinc-finger</keyword>
<evidence type="ECO:0000256" key="14">
    <source>
        <dbReference type="PROSITE-ProRule" id="PRU01016"/>
    </source>
</evidence>
<dbReference type="Pfam" id="PF00145">
    <property type="entry name" value="DNA_methylase"/>
    <property type="match status" value="1"/>
</dbReference>
<dbReference type="PROSITE" id="PS00095">
    <property type="entry name" value="C5_MTASE_2"/>
    <property type="match status" value="1"/>
</dbReference>
<evidence type="ECO:0000256" key="11">
    <source>
        <dbReference type="PIRNR" id="PIRNR037404"/>
    </source>
</evidence>
<feature type="region of interest" description="Disordered" evidence="17">
    <location>
        <begin position="1"/>
        <end position="109"/>
    </location>
</feature>
<dbReference type="GeneID" id="136821507"/>
<dbReference type="CDD" id="cd04760">
    <property type="entry name" value="BAH_Dnmt1_I"/>
    <property type="match status" value="1"/>
</dbReference>
<reference evidence="20" key="1">
    <citation type="submission" date="2021-01" db="UniProtKB">
        <authorList>
            <consortium name="EnsemblMetazoa"/>
        </authorList>
    </citation>
    <scope>IDENTIFICATION</scope>
</reference>
<feature type="domain" description="BAH" evidence="18">
    <location>
        <begin position="523"/>
        <end position="648"/>
    </location>
</feature>
<dbReference type="NCBIfam" id="TIGR00675">
    <property type="entry name" value="dcm"/>
    <property type="match status" value="1"/>
</dbReference>
<evidence type="ECO:0000256" key="8">
    <source>
        <dbReference type="ARBA" id="ARBA00022833"/>
    </source>
</evidence>
<dbReference type="GO" id="GO:0003677">
    <property type="term" value="F:DNA binding"/>
    <property type="evidence" value="ECO:0007669"/>
    <property type="project" value="UniProtKB-KW"/>
</dbReference>
<dbReference type="OrthoDB" id="5376140at2759"/>
<dbReference type="EnsemblMetazoa" id="CLYHEMT013541.1">
    <property type="protein sequence ID" value="CLYHEMP013541.1"/>
    <property type="gene ID" value="CLYHEMG013541"/>
</dbReference>
<evidence type="ECO:0000256" key="4">
    <source>
        <dbReference type="ARBA" id="ARBA00022691"/>
    </source>
</evidence>
<dbReference type="InterPro" id="IPR050390">
    <property type="entry name" value="C5-Methyltransferase"/>
</dbReference>
<dbReference type="InterPro" id="IPR001525">
    <property type="entry name" value="C5_MeTfrase"/>
</dbReference>
<name>A0A7M5WVQ1_9CNID</name>
<evidence type="ECO:0000256" key="2">
    <source>
        <dbReference type="ARBA" id="ARBA00022603"/>
    </source>
</evidence>
<comment type="catalytic activity">
    <reaction evidence="11 16">
        <text>a 2'-deoxycytidine in DNA + S-adenosyl-L-methionine = a 5-methyl-2'-deoxycytidine in DNA + S-adenosyl-L-homocysteine + H(+)</text>
        <dbReference type="Rhea" id="RHEA:13681"/>
        <dbReference type="Rhea" id="RHEA-COMP:11369"/>
        <dbReference type="Rhea" id="RHEA-COMP:11370"/>
        <dbReference type="ChEBI" id="CHEBI:15378"/>
        <dbReference type="ChEBI" id="CHEBI:57856"/>
        <dbReference type="ChEBI" id="CHEBI:59789"/>
        <dbReference type="ChEBI" id="CHEBI:85452"/>
        <dbReference type="ChEBI" id="CHEBI:85454"/>
        <dbReference type="EC" id="2.1.1.37"/>
    </reaction>
</comment>
<feature type="compositionally biased region" description="Low complexity" evidence="17">
    <location>
        <begin position="63"/>
        <end position="81"/>
    </location>
</feature>
<dbReference type="Pfam" id="PF01426">
    <property type="entry name" value="BAH"/>
    <property type="match status" value="2"/>
</dbReference>
<proteinExistence type="inferred from homology"/>
<dbReference type="GO" id="GO:0044027">
    <property type="term" value="P:negative regulation of gene expression via chromosomal CpG island methylation"/>
    <property type="evidence" value="ECO:0007669"/>
    <property type="project" value="TreeGrafter"/>
</dbReference>
<feature type="active site" evidence="12 14">
    <location>
        <position position="1003"/>
    </location>
</feature>
<dbReference type="Gene3D" id="1.10.10.2230">
    <property type="match status" value="1"/>
</dbReference>
<evidence type="ECO:0000256" key="13">
    <source>
        <dbReference type="PROSITE-ProRule" id="PRU00509"/>
    </source>
</evidence>
<comment type="similarity">
    <text evidence="11 14 15">Belongs to the class I-like SAM-binding methyltransferase superfamily. C5-methyltransferase family.</text>
</comment>
<organism evidence="20 21">
    <name type="scientific">Clytia hemisphaerica</name>
    <dbReference type="NCBI Taxonomy" id="252671"/>
    <lineage>
        <taxon>Eukaryota</taxon>
        <taxon>Metazoa</taxon>
        <taxon>Cnidaria</taxon>
        <taxon>Hydrozoa</taxon>
        <taxon>Hydroidolina</taxon>
        <taxon>Leptothecata</taxon>
        <taxon>Obeliida</taxon>
        <taxon>Clytiidae</taxon>
        <taxon>Clytia</taxon>
    </lineage>
</organism>
<evidence type="ECO:0000256" key="3">
    <source>
        <dbReference type="ARBA" id="ARBA00022679"/>
    </source>
</evidence>
<dbReference type="Gene3D" id="3.40.50.150">
    <property type="entry name" value="Vaccinia Virus protein VP39"/>
    <property type="match status" value="1"/>
</dbReference>
<keyword evidence="5" id="KW-0479">Metal-binding</keyword>
<dbReference type="GO" id="GO:0008270">
    <property type="term" value="F:zinc ion binding"/>
    <property type="evidence" value="ECO:0007669"/>
    <property type="project" value="UniProtKB-KW"/>
</dbReference>
<keyword evidence="10 11" id="KW-0539">Nucleus</keyword>
<dbReference type="FunFam" id="3.40.50.150:FF:000036">
    <property type="entry name" value="DNA (cytosine-5)-methyltransferase"/>
    <property type="match status" value="1"/>
</dbReference>
<feature type="compositionally biased region" description="Polar residues" evidence="17">
    <location>
        <begin position="9"/>
        <end position="20"/>
    </location>
</feature>
<dbReference type="InterPro" id="IPR022702">
    <property type="entry name" value="Cytosine_MeTrfase1_RFD"/>
</dbReference>
<dbReference type="PANTHER" id="PTHR10629">
    <property type="entry name" value="CYTOSINE-SPECIFIC METHYLTRANSFERASE"/>
    <property type="match status" value="1"/>
</dbReference>
<evidence type="ECO:0000313" key="20">
    <source>
        <dbReference type="EnsemblMetazoa" id="CLYHEMP013541.1"/>
    </source>
</evidence>
<evidence type="ECO:0000256" key="15">
    <source>
        <dbReference type="RuleBase" id="RU000416"/>
    </source>
</evidence>
<comment type="subcellular location">
    <subcellularLocation>
        <location evidence="1 11">Nucleus</location>
    </subcellularLocation>
</comment>
<evidence type="ECO:0000256" key="17">
    <source>
        <dbReference type="SAM" id="MobiDB-lite"/>
    </source>
</evidence>
<dbReference type="SUPFAM" id="SSF53335">
    <property type="entry name" value="S-adenosyl-L-methionine-dependent methyltransferases"/>
    <property type="match status" value="1"/>
</dbReference>
<accession>A0A7M5WVQ1</accession>
<keyword evidence="2 11" id="KW-0489">Methyltransferase</keyword>
<dbReference type="GO" id="GO:0003886">
    <property type="term" value="F:DNA (cytosine-5-)-methyltransferase activity"/>
    <property type="evidence" value="ECO:0007669"/>
    <property type="project" value="UniProtKB-UniRule"/>
</dbReference>
<feature type="region of interest" description="Disordered" evidence="17">
    <location>
        <begin position="1383"/>
        <end position="1408"/>
    </location>
</feature>
<dbReference type="Gene3D" id="2.30.30.490">
    <property type="match status" value="2"/>
</dbReference>
<feature type="compositionally biased region" description="Acidic residues" evidence="17">
    <location>
        <begin position="461"/>
        <end position="471"/>
    </location>
</feature>
<dbReference type="InterPro" id="IPR031303">
    <property type="entry name" value="C5_meth_CS"/>
</dbReference>
<dbReference type="EC" id="2.1.1.37" evidence="11"/>
<keyword evidence="3 11" id="KW-0808">Transferase</keyword>
<dbReference type="GO" id="GO:0032259">
    <property type="term" value="P:methylation"/>
    <property type="evidence" value="ECO:0007669"/>
    <property type="project" value="UniProtKB-KW"/>
</dbReference>
<dbReference type="PROSITE" id="PS51038">
    <property type="entry name" value="BAH"/>
    <property type="match status" value="2"/>
</dbReference>
<dbReference type="InterPro" id="IPR043151">
    <property type="entry name" value="BAH_sf"/>
</dbReference>
<dbReference type="GO" id="GO:0006346">
    <property type="term" value="P:DNA methylation-dependent constitutive heterochromatin formation"/>
    <property type="evidence" value="ECO:0007669"/>
    <property type="project" value="InterPro"/>
</dbReference>
<dbReference type="SMART" id="SM00439">
    <property type="entry name" value="BAH"/>
    <property type="match status" value="2"/>
</dbReference>
<sequence>MPVPAEVAESSSDQCESTSRMKTRKKQATISSLFQKSSKRKKVNKTEDAEQEKKKLKLEDDCAAGSSSGSSAGPSSLGNSSKQIEETSTKSASNASCKAEEKDSNKMETTINKKGVERCKECRQVIDKDEIKMYEGDPEDAVEEFLMLCDPRLSLLSGDEQQFESYDERPQHKLTEFSVYDKCGHLAAFDTGLIEKNVELFFSGYVKPIYDETVDKEGGVCTKKMGPINEWWIAGFDGGENALIGFGTAFAEYVLVRPSEDYAPFMNAVSEKICMSKILIELILSDPDATYEELLNKLETTVPPENCSKLTEDSLLRHAQFLVEQVESYDSAAPEGDDEPPLIASMCVRDLIKLAGVTLGKRRALRGIKVKEKKKALGPTFATTTPLVRYVFDTFFQDQLDVKGSAQRKRRCGVCDVCQQPDCGNCRACKDMVKFGGTGRAKQCCINRRCPNMAVQEAEESCADSQDEDAQPDLKSPLKDQQSPKPARKGKSNSSKISIKWACEPHLEKKNRKLYKSVIINGNEISVGDYVKVCPQNPSDPLYVCRVRYMWEDFNGKKTFHAQWLYRSSETILGESGDPNEFFLSDDCDNNPLASIMEKCNIRCHKTEDNWKDIGGSDLPDQDTEEHLYDLFVQKWYDVEDGCFIDFPEEFLKEDFEERYCPCCERDNKRKKFNTPALFEKLEDCLDSDETLYKNLTWRNEVYSVGDCVYIHPDTFKFKKKVKNDVSKYKRDLDYDEEKYPELYRKSNDYIKGNNANIASPYRIGCIMEIKQSKGSYGEDKNILIKVRKYYRPENTHLGMKGTHNTDLNLLYWSNEDATIEFNENVEGKCFVLYADDEEANIAEYTDAGPDRFYFNESYDADSESFDIPPNKARSELAYAKASRGKGKGKAKKGSALFQKNTYNVEFPIYQKVDRLRTLDIFAGCGGLSEGLHQVGVADSRWAVEFEPSAAQAYRLNNPGAVVFNADCNNILKMIMEGRETDDSGQRLPRKGEVDLLCGGPPCQGFSGMNRFNSREYSMFKNSLVVSYLSYCDYFRPRFFILENVRNFVSFKKGMVLKLIMKTLLKMGYQCEFGVLQAGSYGVPQTRRRAILIAAAPGEVLPKYPEPQHVFSPKGLSLSVMIDEKKFQALKRLHTAPYRTITVRDAMSDLPTIKNGHQKLEISYDTEPISHFQKMMRNMHNQQVLRDHICKDMSPLVEARMRYIPCKPGSDWRDLPNMVVTLRDGSSSKILHYLHDDKKQGRNESGGLRGVCACASGNQCDSSDRQFNTLIPWCLPHTSNRHNHWAGLYGRLEWDGFFSTTVTNPEPMGKQGRVLHPEQNRVVSVRECARSQGFPDSVRFYGSILDKHRQIGNAVAPPMAAAIGQELRKSIIQKLKQDEEIVKSKENEENIRVDENVQKKDESVKSEE</sequence>
<feature type="domain" description="BAH" evidence="18">
    <location>
        <begin position="743"/>
        <end position="870"/>
    </location>
</feature>
<dbReference type="Gene3D" id="3.90.120.10">
    <property type="entry name" value="DNA Methylase, subunit A, domain 2"/>
    <property type="match status" value="1"/>
</dbReference>
<dbReference type="InterPro" id="IPR029063">
    <property type="entry name" value="SAM-dependent_MTases_sf"/>
</dbReference>
<keyword evidence="9 11" id="KW-0238">DNA-binding</keyword>
<dbReference type="FunFam" id="3.90.120.10:FF:000001">
    <property type="entry name" value="DNA (cytosine-5)-methyltransferase"/>
    <property type="match status" value="1"/>
</dbReference>